<reference evidence="3 4" key="1">
    <citation type="submission" date="2018-09" db="EMBL/GenBank/DDBJ databases">
        <title>Characterization of the phylogenetic diversity of five novel species belonging to the genus Bifidobacterium.</title>
        <authorList>
            <person name="Lugli G.A."/>
            <person name="Duranti S."/>
            <person name="Milani C."/>
        </authorList>
    </citation>
    <scope>NUCLEOTIDE SEQUENCE [LARGE SCALE GENOMIC DNA]</scope>
    <source>
        <strain evidence="3 4">2028B</strain>
    </source>
</reference>
<dbReference type="Pfam" id="PF13561">
    <property type="entry name" value="adh_short_C2"/>
    <property type="match status" value="1"/>
</dbReference>
<dbReference type="PRINTS" id="PR00080">
    <property type="entry name" value="SDRFAMILY"/>
</dbReference>
<dbReference type="OrthoDB" id="286404at2"/>
<dbReference type="FunFam" id="3.40.50.720:FF:000084">
    <property type="entry name" value="Short-chain dehydrogenase reductase"/>
    <property type="match status" value="1"/>
</dbReference>
<dbReference type="PANTHER" id="PTHR42879:SF2">
    <property type="entry name" value="3-OXOACYL-[ACYL-CARRIER-PROTEIN] REDUCTASE FABG"/>
    <property type="match status" value="1"/>
</dbReference>
<dbReference type="SUPFAM" id="SSF51735">
    <property type="entry name" value="NAD(P)-binding Rossmann-fold domains"/>
    <property type="match status" value="1"/>
</dbReference>
<dbReference type="NCBIfam" id="NF005559">
    <property type="entry name" value="PRK07231.1"/>
    <property type="match status" value="1"/>
</dbReference>
<dbReference type="PANTHER" id="PTHR42879">
    <property type="entry name" value="3-OXOACYL-(ACYL-CARRIER-PROTEIN) REDUCTASE"/>
    <property type="match status" value="1"/>
</dbReference>
<name>A0A430FGW0_9BIFI</name>
<dbReference type="Gene3D" id="3.40.50.720">
    <property type="entry name" value="NAD(P)-binding Rossmann-like Domain"/>
    <property type="match status" value="1"/>
</dbReference>
<evidence type="ECO:0000313" key="3">
    <source>
        <dbReference type="EMBL" id="RSX52012.1"/>
    </source>
</evidence>
<dbReference type="InterPro" id="IPR036291">
    <property type="entry name" value="NAD(P)-bd_dom_sf"/>
</dbReference>
<accession>A0A430FGW0</accession>
<sequence>MVRRWEDQTALVTGAGRGIGRATALMLASKGVRVAVNDIDPDTARDTVEEIVRRGGSAVPAVGDVSDEADVTRIHDELAADYGGADIVVNNAGIILSQPLRDASAEQWDRILAVNLKGEFLNIIHAAPRMVEKGYGRIVNVSSIAAKHGGGFLGNVAYGSSKAGVASLTRGAAREYAPHGITVNAVMPGLTHTPMTDAMSDETRARIISGMLVKRAAEPEEIARVIVFLASPESGFITGETIDVDGGATLD</sequence>
<dbReference type="GO" id="GO:0032787">
    <property type="term" value="P:monocarboxylic acid metabolic process"/>
    <property type="evidence" value="ECO:0007669"/>
    <property type="project" value="UniProtKB-ARBA"/>
</dbReference>
<keyword evidence="4" id="KW-1185">Reference proteome</keyword>
<organism evidence="3 4">
    <name type="scientific">Bifidobacterium callimiconis</name>
    <dbReference type="NCBI Taxonomy" id="2306973"/>
    <lineage>
        <taxon>Bacteria</taxon>
        <taxon>Bacillati</taxon>
        <taxon>Actinomycetota</taxon>
        <taxon>Actinomycetes</taxon>
        <taxon>Bifidobacteriales</taxon>
        <taxon>Bifidobacteriaceae</taxon>
        <taxon>Bifidobacterium</taxon>
    </lineage>
</organism>
<dbReference type="EMBL" id="QXGJ01000002">
    <property type="protein sequence ID" value="RSX52012.1"/>
    <property type="molecule type" value="Genomic_DNA"/>
</dbReference>
<dbReference type="InterPro" id="IPR050259">
    <property type="entry name" value="SDR"/>
</dbReference>
<evidence type="ECO:0000313" key="4">
    <source>
        <dbReference type="Proteomes" id="UP000288607"/>
    </source>
</evidence>
<comment type="similarity">
    <text evidence="1">Belongs to the short-chain dehydrogenases/reductases (SDR) family.</text>
</comment>
<dbReference type="AlphaFoldDB" id="A0A430FGW0"/>
<dbReference type="InterPro" id="IPR020904">
    <property type="entry name" value="Sc_DH/Rdtase_CS"/>
</dbReference>
<dbReference type="PROSITE" id="PS00061">
    <property type="entry name" value="ADH_SHORT"/>
    <property type="match status" value="1"/>
</dbReference>
<dbReference type="PRINTS" id="PR00081">
    <property type="entry name" value="GDHRDH"/>
</dbReference>
<keyword evidence="2" id="KW-0560">Oxidoreductase</keyword>
<gene>
    <name evidence="3" type="ORF">D2E23_0619</name>
</gene>
<dbReference type="GO" id="GO:0016491">
    <property type="term" value="F:oxidoreductase activity"/>
    <property type="evidence" value="ECO:0007669"/>
    <property type="project" value="UniProtKB-KW"/>
</dbReference>
<dbReference type="RefSeq" id="WP_126029539.1">
    <property type="nucleotide sequence ID" value="NZ_QXGJ01000002.1"/>
</dbReference>
<protein>
    <submittedName>
        <fullName evidence="3">SDR family oxidoreductase</fullName>
    </submittedName>
</protein>
<dbReference type="InterPro" id="IPR002347">
    <property type="entry name" value="SDR_fam"/>
</dbReference>
<dbReference type="Proteomes" id="UP000288607">
    <property type="component" value="Unassembled WGS sequence"/>
</dbReference>
<evidence type="ECO:0000256" key="2">
    <source>
        <dbReference type="ARBA" id="ARBA00023002"/>
    </source>
</evidence>
<evidence type="ECO:0000256" key="1">
    <source>
        <dbReference type="ARBA" id="ARBA00006484"/>
    </source>
</evidence>
<comment type="caution">
    <text evidence="3">The sequence shown here is derived from an EMBL/GenBank/DDBJ whole genome shotgun (WGS) entry which is preliminary data.</text>
</comment>
<proteinExistence type="inferred from homology"/>